<dbReference type="InterPro" id="IPR018511">
    <property type="entry name" value="Hemolysin-typ_Ca-bd_CS"/>
</dbReference>
<feature type="non-terminal residue" evidence="3">
    <location>
        <position position="650"/>
    </location>
</feature>
<evidence type="ECO:0000313" key="3">
    <source>
        <dbReference type="EMBL" id="MDP9500837.1"/>
    </source>
</evidence>
<dbReference type="Pfam" id="PF00353">
    <property type="entry name" value="HemolysinCabind"/>
    <property type="match status" value="1"/>
</dbReference>
<accession>A0ABT9KFJ8</accession>
<keyword evidence="1" id="KW-0106">Calcium</keyword>
<dbReference type="PROSITE" id="PS00330">
    <property type="entry name" value="HEMOLYSIN_CALCIUM"/>
    <property type="match status" value="1"/>
</dbReference>
<evidence type="ECO:0000256" key="1">
    <source>
        <dbReference type="ARBA" id="ARBA00022837"/>
    </source>
</evidence>
<dbReference type="SUPFAM" id="SSF51120">
    <property type="entry name" value="beta-Roll"/>
    <property type="match status" value="1"/>
</dbReference>
<keyword evidence="4" id="KW-1185">Reference proteome</keyword>
<dbReference type="PANTHER" id="PTHR39431:SF1">
    <property type="entry name" value="FRPA_C-RELATED PROTEIN"/>
    <property type="match status" value="1"/>
</dbReference>
<name>A0ABT9KFJ8_9PAST</name>
<protein>
    <submittedName>
        <fullName evidence="3">Calcium-binding protein</fullName>
    </submittedName>
</protein>
<proteinExistence type="predicted"/>
<dbReference type="EMBL" id="JAQAHH010000006">
    <property type="protein sequence ID" value="MDP9500837.1"/>
    <property type="molecule type" value="Genomic_DNA"/>
</dbReference>
<evidence type="ECO:0000313" key="4">
    <source>
        <dbReference type="Proteomes" id="UP001224083"/>
    </source>
</evidence>
<dbReference type="PRINTS" id="PR00313">
    <property type="entry name" value="CABNDNGRPT"/>
</dbReference>
<sequence length="650" mass="71445">MSKLGVNFIGAIGSRAGSLDSFLGAGLAVSDCNNDKDAKLAASISGIGGFLSNFPSTLGRVGNVLGLASSLRNIEVAVKTRNISHIKLNDIYSLGAAVAGLTGASYLAATLSVGGLILTLSDLVGSGGSQRQCNNKNKTPPTPGDLVQPKDSPNPGPAGDVPLGCPLIIDMDKNGIKTISVNKNVLFDLDNNLFAENTGWVGEGDALLVWDRDNNGFIDSGNELFGNHTMLANGDKAANGFIALHSLDSNGDNIFDAKDDKWLTLQLWFDHNQNGISEDGELVKLSESGIKSIDLSYRNIDITDENENVHRQISRVTWENGEESDITDVWFKKNSSKSFYKEQIDVSEDIKEMPNIVAFGNLLNLHEAMVKSPHLVYVIQEYIDSSFEDRKQLLEHLIYEWTGVSHITSSSRGNFIDARKLHSLEILFGEEFRQRGINLNPNRAAAEILEKEFNKFASYVMAQLESKTIYRDIFSITSFNINSEGELEFDWSKLNSKIEDLVKGNNLLEAKHILSIYKNIGIYNNDYQVEINKNLSALSEHRKEIAYLINSFLVEGTLKDDILEGSNDDDILIGKLGNDTINSGAGNDVLVGGRDNDVMRGGLGADTYIFSKGHGQDLIYEDSDSTHRARDIDTIRFTDVSSQEVKFRRL</sequence>
<evidence type="ECO:0000256" key="2">
    <source>
        <dbReference type="SAM" id="MobiDB-lite"/>
    </source>
</evidence>
<dbReference type="Gene3D" id="2.150.10.10">
    <property type="entry name" value="Serralysin-like metalloprotease, C-terminal"/>
    <property type="match status" value="1"/>
</dbReference>
<gene>
    <name evidence="3" type="ORF">O7M46_07675</name>
</gene>
<organism evidence="3 4">
    <name type="scientific">Bisgaard Taxon 45</name>
    <dbReference type="NCBI Taxonomy" id="304289"/>
    <lineage>
        <taxon>Bacteria</taxon>
        <taxon>Pseudomonadati</taxon>
        <taxon>Pseudomonadota</taxon>
        <taxon>Gammaproteobacteria</taxon>
        <taxon>Pasteurellales</taxon>
        <taxon>Pasteurellaceae</taxon>
    </lineage>
</organism>
<comment type="caution">
    <text evidence="3">The sequence shown here is derived from an EMBL/GenBank/DDBJ whole genome shotgun (WGS) entry which is preliminary data.</text>
</comment>
<feature type="region of interest" description="Disordered" evidence="2">
    <location>
        <begin position="128"/>
        <end position="159"/>
    </location>
</feature>
<dbReference type="PANTHER" id="PTHR39431">
    <property type="entry name" value="FRPA/C-RELATED PROTEIN"/>
    <property type="match status" value="1"/>
</dbReference>
<feature type="compositionally biased region" description="Polar residues" evidence="2">
    <location>
        <begin position="129"/>
        <end position="139"/>
    </location>
</feature>
<dbReference type="InterPro" id="IPR001343">
    <property type="entry name" value="Hemolysn_Ca-bd"/>
</dbReference>
<reference evidence="3 4" key="1">
    <citation type="submission" date="2022-12" db="EMBL/GenBank/DDBJ databases">
        <title>Genome sequence of Pasteurellaceae Bisgaard Taxon 45.</title>
        <authorList>
            <person name="Foggin C."/>
            <person name="Rosen L.E."/>
            <person name="Henton M."/>
            <person name="Buys A."/>
            <person name="Floyd T."/>
            <person name="Turner A.D."/>
            <person name="Tarbin J."/>
            <person name="Lloyd A.S."/>
            <person name="Chaitezvi C."/>
            <person name="Ellis R.J."/>
            <person name="Roberts H.C."/>
            <person name="Dastjerdi A."/>
            <person name="Nunez A."/>
            <person name="Van Vliet A.H."/>
            <person name="Steinbach F."/>
        </authorList>
    </citation>
    <scope>NUCLEOTIDE SEQUENCE [LARGE SCALE GENOMIC DNA]</scope>
    <source>
        <strain evidence="3 4">VF20HR</strain>
    </source>
</reference>
<dbReference type="InterPro" id="IPR011049">
    <property type="entry name" value="Serralysin-like_metalloprot_C"/>
</dbReference>
<dbReference type="Proteomes" id="UP001224083">
    <property type="component" value="Unassembled WGS sequence"/>
</dbReference>